<dbReference type="PANTHER" id="PTHR37937:SF1">
    <property type="entry name" value="CONJUGATIVE TRANSFER: DNA TRANSPORT"/>
    <property type="match status" value="1"/>
</dbReference>
<organism evidence="8 9">
    <name type="scientific">Pseudoxanthomonas winnipegensis</name>
    <dbReference type="NCBI Taxonomy" id="2480810"/>
    <lineage>
        <taxon>Bacteria</taxon>
        <taxon>Pseudomonadati</taxon>
        <taxon>Pseudomonadota</taxon>
        <taxon>Gammaproteobacteria</taxon>
        <taxon>Lysobacterales</taxon>
        <taxon>Lysobacteraceae</taxon>
        <taxon>Pseudoxanthomonas</taxon>
    </lineage>
</organism>
<dbReference type="Gene3D" id="3.40.50.300">
    <property type="entry name" value="P-loop containing nucleotide triphosphate hydrolases"/>
    <property type="match status" value="2"/>
</dbReference>
<feature type="region of interest" description="Disordered" evidence="6">
    <location>
        <begin position="641"/>
        <end position="660"/>
    </location>
</feature>
<evidence type="ECO:0000313" key="9">
    <source>
        <dbReference type="Proteomes" id="UP000294164"/>
    </source>
</evidence>
<dbReference type="InterPro" id="IPR051539">
    <property type="entry name" value="T4SS-coupling_protein"/>
</dbReference>
<dbReference type="SUPFAM" id="SSF52540">
    <property type="entry name" value="P-loop containing nucleoside triphosphate hydrolases"/>
    <property type="match status" value="1"/>
</dbReference>
<evidence type="ECO:0000256" key="3">
    <source>
        <dbReference type="ARBA" id="ARBA00022692"/>
    </source>
</evidence>
<comment type="subcellular location">
    <subcellularLocation>
        <location evidence="1">Cell membrane</location>
        <topology evidence="1">Multi-pass membrane protein</topology>
    </subcellularLocation>
</comment>
<dbReference type="InterPro" id="IPR019476">
    <property type="entry name" value="T4SS_TraD_DNA-bd"/>
</dbReference>
<dbReference type="InterPro" id="IPR027417">
    <property type="entry name" value="P-loop_NTPase"/>
</dbReference>
<dbReference type="GO" id="GO:0005886">
    <property type="term" value="C:plasma membrane"/>
    <property type="evidence" value="ECO:0007669"/>
    <property type="project" value="UniProtKB-SubCell"/>
</dbReference>
<evidence type="ECO:0000313" key="8">
    <source>
        <dbReference type="EMBL" id="TAA41524.1"/>
    </source>
</evidence>
<gene>
    <name evidence="8" type="ORF">EA655_11320</name>
</gene>
<dbReference type="EMBL" id="SHMG01000006">
    <property type="protein sequence ID" value="TAA41524.1"/>
    <property type="molecule type" value="Genomic_DNA"/>
</dbReference>
<protein>
    <submittedName>
        <fullName evidence="8">DUF853 family protein</fullName>
    </submittedName>
</protein>
<keyword evidence="5" id="KW-0472">Membrane</keyword>
<evidence type="ECO:0000256" key="6">
    <source>
        <dbReference type="SAM" id="MobiDB-lite"/>
    </source>
</evidence>
<evidence type="ECO:0000259" key="7">
    <source>
        <dbReference type="Pfam" id="PF10412"/>
    </source>
</evidence>
<evidence type="ECO:0000256" key="4">
    <source>
        <dbReference type="ARBA" id="ARBA00022989"/>
    </source>
</evidence>
<dbReference type="Proteomes" id="UP000294164">
    <property type="component" value="Unassembled WGS sequence"/>
</dbReference>
<keyword evidence="4" id="KW-1133">Transmembrane helix</keyword>
<keyword evidence="3" id="KW-0812">Transmembrane</keyword>
<feature type="domain" description="Type IV secretion system coupling protein TraD DNA-binding" evidence="7">
    <location>
        <begin position="161"/>
        <end position="538"/>
    </location>
</feature>
<sequence>MTEKVFDALFGVPKHITASTPVRRWDYAIPAAGLVFAGTYVGITAALRLTGVDTPLMFEVVGGLETGLHYITAGIAFKQEAAEFKDHLYANQDLWANTRPFISWVGATATAFYAAKKGLKPRRNEWVVKGTKWLTDEDAIAEAKQITARLCSKNEDSMYLHPQLQLDQATWNAHVLIYGSVGSGKTQCLLYILQQIIERDDKLFLYDVKGDFTEYGDFSVRRKESRKLSANARRILQARITLKKALGLDITKEEARLRRSHNTVVRPLLLCPAHKESRIWDVGRDIHTSAQVEQFALRLIPDEAGGNNKFFSNSARMVLVAAIRGLIKKYGMRWGFAELDAAFARTAEEMAPEILEDYKKAGSLIANTESQTTASIISTLQAYTQPLSYLAIAWPKRVKGKMFSMVDFCRDDYQGRRQVIFQGGGMKLVSEMILSVLVNITVDEVVNRLPDNANRGLYVVLDELSSAGRIEGLKDICERGRSKGTCLILATQSVLQIEAIYGKEVAASLPSMITTHIIGRMQMGDDRTRVADLFGEVLMAKLDHAPDSKVHEEGRKAVYASQLSTELGVRKGKKYGPNEFGINMAISTSSSNVMVLNYPGIVLEKKRKAMVEAKWVGISADKAETFGREHLKPQALLPVMRPTPQEQSEQEQIQDRPRMMSREDVMNYFNQP</sequence>
<dbReference type="RefSeq" id="WP_130534683.1">
    <property type="nucleotide sequence ID" value="NZ_SHMG01000006.1"/>
</dbReference>
<evidence type="ECO:0000256" key="1">
    <source>
        <dbReference type="ARBA" id="ARBA00004651"/>
    </source>
</evidence>
<reference evidence="8 9" key="1">
    <citation type="submission" date="2019-02" db="EMBL/GenBank/DDBJ databases">
        <title>WGS of Pseudoxanthomonas species novum from clinical isolates.</title>
        <authorList>
            <person name="Bernier A.-M."/>
            <person name="Bernard K."/>
            <person name="Vachon A."/>
        </authorList>
    </citation>
    <scope>NUCLEOTIDE SEQUENCE [LARGE SCALE GENOMIC DNA]</scope>
    <source>
        <strain evidence="8 9">NML130969</strain>
    </source>
</reference>
<dbReference type="Pfam" id="PF10412">
    <property type="entry name" value="TrwB_AAD_bind"/>
    <property type="match status" value="1"/>
</dbReference>
<dbReference type="PANTHER" id="PTHR37937">
    <property type="entry name" value="CONJUGATIVE TRANSFER: DNA TRANSPORT"/>
    <property type="match status" value="1"/>
</dbReference>
<evidence type="ECO:0000256" key="2">
    <source>
        <dbReference type="ARBA" id="ARBA00022475"/>
    </source>
</evidence>
<evidence type="ECO:0000256" key="5">
    <source>
        <dbReference type="ARBA" id="ARBA00023136"/>
    </source>
</evidence>
<accession>A0A4Q8M4W0</accession>
<dbReference type="CDD" id="cd01127">
    <property type="entry name" value="TrwB_TraG_TraD_VirD4"/>
    <property type="match status" value="2"/>
</dbReference>
<comment type="caution">
    <text evidence="8">The sequence shown here is derived from an EMBL/GenBank/DDBJ whole genome shotgun (WGS) entry which is preliminary data.</text>
</comment>
<dbReference type="AlphaFoldDB" id="A0A4Q8M4W0"/>
<keyword evidence="2" id="KW-1003">Cell membrane</keyword>
<dbReference type="OrthoDB" id="9803543at2"/>
<proteinExistence type="predicted"/>
<name>A0A4Q8M4W0_9GAMM</name>